<feature type="coiled-coil region" evidence="1">
    <location>
        <begin position="720"/>
        <end position="773"/>
    </location>
</feature>
<dbReference type="Proteomes" id="UP001324634">
    <property type="component" value="Chromosome"/>
</dbReference>
<name>A0AAX4HUA2_9BACT</name>
<evidence type="ECO:0000313" key="3">
    <source>
        <dbReference type="EMBL" id="WPU66949.1"/>
    </source>
</evidence>
<keyword evidence="1" id="KW-0175">Coiled coil</keyword>
<dbReference type="KEGG" id="psti:SOO65_09320"/>
<evidence type="ECO:0000313" key="4">
    <source>
        <dbReference type="Proteomes" id="UP001324634"/>
    </source>
</evidence>
<feature type="compositionally biased region" description="Polar residues" evidence="2">
    <location>
        <begin position="817"/>
        <end position="827"/>
    </location>
</feature>
<sequence>MKLLTLALLSFIVWNSPVYALPLLRKSFCEKVLSSATSKQDYNENESCFLLSQDYPEYLGTSLPFICMDTRIRLDSPRDAKTYCEGELAKLNKVEKNDAGGDVQNAMKSVYTGVAPTLSEHEPKDKNVSSKQLDQCQNKEFLSKYNECNAINSPVIMSLESISDILNHPSVGGGSVLVNAAPVYGENDCKCLNQKIKKDYAHLGKTRLAEEMKLERDRINGLIYNAVGKKFLNAYASNMEDVRYYLTNKFNALGTSEAEASDLQCNDAAGFQEAIESACATSKVPKEVYEKRTKELLSSFGDDMSKSPTLAGKFAKIDEFILNIKPDQEMMDVGPQKTFTRTEYDMIRNGASKKAPEVTFMNTVINGVLNDPVLKIEFENKLRDGQSPGQALGRILQEEKSNEIQNFWVRLIRENKNETIFKELNGTLRTNNTDDYPQFIRDTYKVAVGAHPGLKAILTDRALFNQLNVKRKNSYDKNPNLMSLLENDSKLLSNHFSTRCQKLRANLAQAVCTPDEDHIKRVKRDDINKLMTQIIGKSNLPLKDLLLCQMPEIESKGAFNKLSFGISDWLNRSDYLNRKLNPISKQDNGFSGTYRALSSSPNGRMREVITTLTGLSNEKRDSSSVIAKEISRGENFTTTKLGQILKPESSVARNVAEAISTPTEASVPHEQFSSAPTILPTTLAAAAPTVESKAMRDQLKDYLSDKDNDKTVDKLISNTKDEDVKELIRLKNELANDNEKIMNLMRENDRSKIKSLEESYQALEKQYQDALKKKSTPVEAVAELSDESSINRDYSGGTSTGSYTGGTDGSSAGPHYSDSSRSTSTGGQNAGRAIASVSGSRSSSMAGAPREANRGEIIVETNMIHSSDKQTEGQEINQEIISFMNKNETDLTTLQKLKEQGLTLKFKVLENGVEIEKELKVNYASMSLEAQQILDKKIAHQNIRSDQFKNLEHEYLKARRAYSYSALKMILGIQAQKTK</sequence>
<accession>A0AAX4HUA2</accession>
<organism evidence="3 4">
    <name type="scientific">Peredibacter starrii</name>
    <dbReference type="NCBI Taxonomy" id="28202"/>
    <lineage>
        <taxon>Bacteria</taxon>
        <taxon>Pseudomonadati</taxon>
        <taxon>Bdellovibrionota</taxon>
        <taxon>Bacteriovoracia</taxon>
        <taxon>Bacteriovoracales</taxon>
        <taxon>Bacteriovoracaceae</taxon>
        <taxon>Peredibacter</taxon>
    </lineage>
</organism>
<proteinExistence type="predicted"/>
<feature type="compositionally biased region" description="Low complexity" evidence="2">
    <location>
        <begin position="793"/>
        <end position="802"/>
    </location>
</feature>
<feature type="region of interest" description="Disordered" evidence="2">
    <location>
        <begin position="782"/>
        <end position="855"/>
    </location>
</feature>
<evidence type="ECO:0000256" key="1">
    <source>
        <dbReference type="SAM" id="Coils"/>
    </source>
</evidence>
<feature type="compositionally biased region" description="Low complexity" evidence="2">
    <location>
        <begin position="830"/>
        <end position="850"/>
    </location>
</feature>
<keyword evidence="4" id="KW-1185">Reference proteome</keyword>
<dbReference type="AlphaFoldDB" id="A0AAX4HUA2"/>
<gene>
    <name evidence="3" type="ORF">SOO65_09320</name>
</gene>
<protein>
    <submittedName>
        <fullName evidence="3">Uncharacterized protein</fullName>
    </submittedName>
</protein>
<dbReference type="EMBL" id="CP139487">
    <property type="protein sequence ID" value="WPU66949.1"/>
    <property type="molecule type" value="Genomic_DNA"/>
</dbReference>
<evidence type="ECO:0000256" key="2">
    <source>
        <dbReference type="SAM" id="MobiDB-lite"/>
    </source>
</evidence>
<reference evidence="3 4" key="1">
    <citation type="submission" date="2023-11" db="EMBL/GenBank/DDBJ databases">
        <title>Peredibacter starrii A3.12.</title>
        <authorList>
            <person name="Mitchell R.J."/>
        </authorList>
    </citation>
    <scope>NUCLEOTIDE SEQUENCE [LARGE SCALE GENOMIC DNA]</scope>
    <source>
        <strain evidence="3 4">A3.12</strain>
    </source>
</reference>
<dbReference type="RefSeq" id="WP_321399656.1">
    <property type="nucleotide sequence ID" value="NZ_CP139487.1"/>
</dbReference>